<protein>
    <submittedName>
        <fullName evidence="1">Uncharacterized protein</fullName>
    </submittedName>
</protein>
<organism evidence="1 2">
    <name type="scientific">Roseateles hydrophilus</name>
    <dbReference type="NCBI Taxonomy" id="2975054"/>
    <lineage>
        <taxon>Bacteria</taxon>
        <taxon>Pseudomonadati</taxon>
        <taxon>Pseudomonadota</taxon>
        <taxon>Betaproteobacteria</taxon>
        <taxon>Burkholderiales</taxon>
        <taxon>Sphaerotilaceae</taxon>
        <taxon>Roseateles</taxon>
    </lineage>
</organism>
<accession>A0ACC6CAQ9</accession>
<name>A0ACC6CAQ9_9BURK</name>
<proteinExistence type="predicted"/>
<evidence type="ECO:0000313" key="1">
    <source>
        <dbReference type="EMBL" id="MCY4745537.1"/>
    </source>
</evidence>
<sequence length="267" mass="26711">MSFLSRSRLGLIAALVLTGVTAQAAPLPAGLSISGQVSFDLANSAAPTGGATQTGQLSLLSGGIATGHVFNDTPAGGPLSGAFTATGDGIGAALSASGTLSSRTAPDMTAGPVFADYRIDLSNTSATQTFTILFQAAYGQGNLVQASGGDAYAASSLSVYDAANTELIYTDFFTDTLNPGNNKAAASAANTFSITLAPGQSGYFTALQKMEGGVFEAGNFSAGLDAFISLQRIDASGDDPGRLPLPASLPLALTALCLLGLVRKVRG</sequence>
<reference evidence="1" key="1">
    <citation type="submission" date="2022-08" db="EMBL/GenBank/DDBJ databases">
        <title>Genome sequencing of Pelomonas sp. UHG3.</title>
        <authorList>
            <person name="So Y."/>
        </authorList>
    </citation>
    <scope>NUCLEOTIDE SEQUENCE</scope>
    <source>
        <strain evidence="1">UHG3</strain>
    </source>
</reference>
<comment type="caution">
    <text evidence="1">The sequence shown here is derived from an EMBL/GenBank/DDBJ whole genome shotgun (WGS) entry which is preliminary data.</text>
</comment>
<keyword evidence="2" id="KW-1185">Reference proteome</keyword>
<dbReference type="Proteomes" id="UP001076464">
    <property type="component" value="Unassembled WGS sequence"/>
</dbReference>
<gene>
    <name evidence="1" type="ORF">NYO99_11190</name>
</gene>
<dbReference type="EMBL" id="JAPPUY010000002">
    <property type="protein sequence ID" value="MCY4745537.1"/>
    <property type="molecule type" value="Genomic_DNA"/>
</dbReference>
<evidence type="ECO:0000313" key="2">
    <source>
        <dbReference type="Proteomes" id="UP001076464"/>
    </source>
</evidence>